<protein>
    <submittedName>
        <fullName evidence="2">Uncharacterized protein</fullName>
    </submittedName>
</protein>
<dbReference type="Proteomes" id="UP001230654">
    <property type="component" value="Unassembled WGS sequence"/>
</dbReference>
<evidence type="ECO:0000256" key="1">
    <source>
        <dbReference type="SAM" id="MobiDB-lite"/>
    </source>
</evidence>
<evidence type="ECO:0000313" key="3">
    <source>
        <dbReference type="Proteomes" id="UP001230654"/>
    </source>
</evidence>
<organism evidence="2 3">
    <name type="scientific">Streptomyces rishiriensis</name>
    <dbReference type="NCBI Taxonomy" id="68264"/>
    <lineage>
        <taxon>Bacteria</taxon>
        <taxon>Bacillati</taxon>
        <taxon>Actinomycetota</taxon>
        <taxon>Actinomycetes</taxon>
        <taxon>Kitasatosporales</taxon>
        <taxon>Streptomycetaceae</taxon>
        <taxon>Streptomyces</taxon>
    </lineage>
</organism>
<keyword evidence="3" id="KW-1185">Reference proteome</keyword>
<dbReference type="EMBL" id="JAUSWV010000002">
    <property type="protein sequence ID" value="MDQ0578443.1"/>
    <property type="molecule type" value="Genomic_DNA"/>
</dbReference>
<dbReference type="RefSeq" id="WP_307167851.1">
    <property type="nucleotide sequence ID" value="NZ_JAUSWV010000002.1"/>
</dbReference>
<proteinExistence type="predicted"/>
<evidence type="ECO:0000313" key="2">
    <source>
        <dbReference type="EMBL" id="MDQ0578443.1"/>
    </source>
</evidence>
<accession>A0ABU0NHZ9</accession>
<sequence length="41" mass="4421">MTGASPQEPEFDPEGDEGLLEAATPETYLAVSRYDVPPIRA</sequence>
<feature type="region of interest" description="Disordered" evidence="1">
    <location>
        <begin position="1"/>
        <end position="24"/>
    </location>
</feature>
<comment type="caution">
    <text evidence="2">The sequence shown here is derived from an EMBL/GenBank/DDBJ whole genome shotgun (WGS) entry which is preliminary data.</text>
</comment>
<name>A0ABU0NHZ9_STRRH</name>
<feature type="compositionally biased region" description="Acidic residues" evidence="1">
    <location>
        <begin position="9"/>
        <end position="19"/>
    </location>
</feature>
<reference evidence="2 3" key="1">
    <citation type="submission" date="2023-07" db="EMBL/GenBank/DDBJ databases">
        <title>Comparative genomics of wheat-associated soil bacteria to identify genetic determinants of phenazine resistance.</title>
        <authorList>
            <person name="Mouncey N."/>
        </authorList>
    </citation>
    <scope>NUCLEOTIDE SEQUENCE [LARGE SCALE GENOMIC DNA]</scope>
    <source>
        <strain evidence="2 3">B2I6</strain>
    </source>
</reference>
<gene>
    <name evidence="2" type="ORF">QF030_000621</name>
</gene>